<comment type="caution">
    <text evidence="3">The sequence shown here is derived from an EMBL/GenBank/DDBJ whole genome shotgun (WGS) entry which is preliminary data.</text>
</comment>
<proteinExistence type="predicted"/>
<gene>
    <name evidence="3" type="ORF">AB6A68_02475</name>
</gene>
<keyword evidence="4" id="KW-1185">Reference proteome</keyword>
<reference evidence="3 4" key="1">
    <citation type="submission" date="2024-07" db="EMBL/GenBank/DDBJ databases">
        <title>Draft Genome Sequence of Ferrimicrobium acidiphilum Strain YE2023, Isolated from a Pulp of Bioleach Reactor.</title>
        <authorList>
            <person name="Elkina Y.A."/>
            <person name="Bulaeva A.G."/>
            <person name="Beletsky A.V."/>
            <person name="Mardanov A.V."/>
        </authorList>
    </citation>
    <scope>NUCLEOTIDE SEQUENCE [LARGE SCALE GENOMIC DNA]</scope>
    <source>
        <strain evidence="3 4">YE2023</strain>
    </source>
</reference>
<dbReference type="Gene3D" id="3.40.50.12230">
    <property type="match status" value="1"/>
</dbReference>
<name>A0ABV3XZI3_9ACTN</name>
<dbReference type="PANTHER" id="PTHR11138:SF5">
    <property type="entry name" value="METHIONYL-TRNA FORMYLTRANSFERASE, MITOCHONDRIAL"/>
    <property type="match status" value="1"/>
</dbReference>
<accession>A0ABV3XZI3</accession>
<sequence>MRIAFFGTGDVSAVYLQTLFDRGLAVVRVVTKQPKRRSRNGGIEPTPVAELAAEHSIPVLTTLSALEPTEFDLGVVVSYGRILPAELVNARPLLNVHYSLLPQLRGAAPVERAILEGSTASGVTLMRLVEEMDAGPVYAHEPVAIEGLNVSVAYDRLTAAGCRLLADWLAREDDWLDSEARPQVGSVSYAPKIEPGDLVIRWHESALQGFRRHLLERAYFWVGERRIRLVRARVDLEDGDLVLGAIDHRGRIQTAKGMLVPELVRPEGRTTMPFLDFLRGAPADRASSRPPGPVSDDR</sequence>
<evidence type="ECO:0000259" key="2">
    <source>
        <dbReference type="Pfam" id="PF00551"/>
    </source>
</evidence>
<dbReference type="InterPro" id="IPR036477">
    <property type="entry name" value="Formyl_transf_N_sf"/>
</dbReference>
<evidence type="ECO:0000256" key="1">
    <source>
        <dbReference type="ARBA" id="ARBA00012261"/>
    </source>
</evidence>
<dbReference type="SUPFAM" id="SSF53328">
    <property type="entry name" value="Formyltransferase"/>
    <property type="match status" value="1"/>
</dbReference>
<dbReference type="CDD" id="cd08646">
    <property type="entry name" value="FMT_core_Met-tRNA-FMT_N"/>
    <property type="match status" value="1"/>
</dbReference>
<dbReference type="SUPFAM" id="SSF50486">
    <property type="entry name" value="FMT C-terminal domain-like"/>
    <property type="match status" value="1"/>
</dbReference>
<evidence type="ECO:0000313" key="3">
    <source>
        <dbReference type="EMBL" id="MEX6428703.1"/>
    </source>
</evidence>
<dbReference type="Proteomes" id="UP001560267">
    <property type="component" value="Unassembled WGS sequence"/>
</dbReference>
<dbReference type="InterPro" id="IPR011034">
    <property type="entry name" value="Formyl_transferase-like_C_sf"/>
</dbReference>
<dbReference type="InterPro" id="IPR002376">
    <property type="entry name" value="Formyl_transf_N"/>
</dbReference>
<dbReference type="EMBL" id="JBFSHR010000005">
    <property type="protein sequence ID" value="MEX6428703.1"/>
    <property type="molecule type" value="Genomic_DNA"/>
</dbReference>
<dbReference type="EC" id="2.1.2.9" evidence="1"/>
<feature type="domain" description="Formyl transferase N-terminal" evidence="2">
    <location>
        <begin position="1"/>
        <end position="145"/>
    </location>
</feature>
<keyword evidence="3" id="KW-0808">Transferase</keyword>
<organism evidence="3 4">
    <name type="scientific">Ferrimicrobium acidiphilum</name>
    <dbReference type="NCBI Taxonomy" id="121039"/>
    <lineage>
        <taxon>Bacteria</taxon>
        <taxon>Bacillati</taxon>
        <taxon>Actinomycetota</taxon>
        <taxon>Acidimicrobiia</taxon>
        <taxon>Acidimicrobiales</taxon>
        <taxon>Acidimicrobiaceae</taxon>
        <taxon>Ferrimicrobium</taxon>
    </lineage>
</organism>
<dbReference type="InterPro" id="IPR041711">
    <property type="entry name" value="Met-tRNA-FMT_N"/>
</dbReference>
<evidence type="ECO:0000313" key="4">
    <source>
        <dbReference type="Proteomes" id="UP001560267"/>
    </source>
</evidence>
<dbReference type="PANTHER" id="PTHR11138">
    <property type="entry name" value="METHIONYL-TRNA FORMYLTRANSFERASE"/>
    <property type="match status" value="1"/>
</dbReference>
<dbReference type="Pfam" id="PF00551">
    <property type="entry name" value="Formyl_trans_N"/>
    <property type="match status" value="1"/>
</dbReference>
<protein>
    <recommendedName>
        <fullName evidence="1">methionyl-tRNA formyltransferase</fullName>
        <ecNumber evidence="1">2.1.2.9</ecNumber>
    </recommendedName>
</protein>
<dbReference type="GO" id="GO:0004479">
    <property type="term" value="F:methionyl-tRNA formyltransferase activity"/>
    <property type="evidence" value="ECO:0007669"/>
    <property type="project" value="UniProtKB-EC"/>
</dbReference>
<dbReference type="RefSeq" id="WP_369084173.1">
    <property type="nucleotide sequence ID" value="NZ_JBFSHR010000005.1"/>
</dbReference>